<evidence type="ECO:0000256" key="1">
    <source>
        <dbReference type="ARBA" id="ARBA00004370"/>
    </source>
</evidence>
<reference evidence="7" key="1">
    <citation type="journal article" date="2019" name="Int. J. Syst. Evol. Microbiol.">
        <title>The Global Catalogue of Microorganisms (GCM) 10K type strain sequencing project: providing services to taxonomists for standard genome sequencing and annotation.</title>
        <authorList>
            <consortium name="The Broad Institute Genomics Platform"/>
            <consortium name="The Broad Institute Genome Sequencing Center for Infectious Disease"/>
            <person name="Wu L."/>
            <person name="Ma J."/>
        </authorList>
    </citation>
    <scope>NUCLEOTIDE SEQUENCE [LARGE SCALE GENOMIC DNA]</scope>
    <source>
        <strain evidence="7">CGMCC 1.15304</strain>
    </source>
</reference>
<dbReference type="SUPFAM" id="SSF161084">
    <property type="entry name" value="MAPEG domain-like"/>
    <property type="match status" value="1"/>
</dbReference>
<comment type="subcellular location">
    <subcellularLocation>
        <location evidence="1">Membrane</location>
    </subcellularLocation>
</comment>
<keyword evidence="4 5" id="KW-0472">Membrane</keyword>
<dbReference type="Proteomes" id="UP001595776">
    <property type="component" value="Unassembled WGS sequence"/>
</dbReference>
<gene>
    <name evidence="6" type="ORF">ACFO5Q_06110</name>
</gene>
<evidence type="ECO:0000256" key="3">
    <source>
        <dbReference type="ARBA" id="ARBA00022989"/>
    </source>
</evidence>
<proteinExistence type="predicted"/>
<comment type="caution">
    <text evidence="6">The sequence shown here is derived from an EMBL/GenBank/DDBJ whole genome shotgun (WGS) entry which is preliminary data.</text>
</comment>
<evidence type="ECO:0000313" key="7">
    <source>
        <dbReference type="Proteomes" id="UP001595776"/>
    </source>
</evidence>
<evidence type="ECO:0000256" key="5">
    <source>
        <dbReference type="SAM" id="Phobius"/>
    </source>
</evidence>
<dbReference type="InterPro" id="IPR023352">
    <property type="entry name" value="MAPEG-like_dom_sf"/>
</dbReference>
<keyword evidence="3 5" id="KW-1133">Transmembrane helix</keyword>
<sequence>MDNALLGPVLAQVALTFVAWLILYWRRLPAMAAAKPTKEQMQDKANLAKLPPKARYAAENYNHLFEMPVLFYVLCLGAMITGLGDGLTAKLAWAYVALRLVHTLIHSSYNNVMHRFTAFTLSGLVLLVMFGQIALKYWSI</sequence>
<name>A0ABV8U999_9PROT</name>
<accession>A0ABV8U999</accession>
<dbReference type="Pfam" id="PF01124">
    <property type="entry name" value="MAPEG"/>
    <property type="match status" value="1"/>
</dbReference>
<dbReference type="EMBL" id="JBHSCR010000003">
    <property type="protein sequence ID" value="MFC4347414.1"/>
    <property type="molecule type" value="Genomic_DNA"/>
</dbReference>
<dbReference type="InterPro" id="IPR001129">
    <property type="entry name" value="Membr-assoc_MAPEG"/>
</dbReference>
<feature type="transmembrane region" description="Helical" evidence="5">
    <location>
        <begin position="6"/>
        <end position="25"/>
    </location>
</feature>
<feature type="transmembrane region" description="Helical" evidence="5">
    <location>
        <begin position="116"/>
        <end position="135"/>
    </location>
</feature>
<feature type="transmembrane region" description="Helical" evidence="5">
    <location>
        <begin position="69"/>
        <end position="96"/>
    </location>
</feature>
<protein>
    <submittedName>
        <fullName evidence="6">MAPEG family protein</fullName>
    </submittedName>
</protein>
<dbReference type="RefSeq" id="WP_068152972.1">
    <property type="nucleotide sequence ID" value="NZ_JBHSCR010000003.1"/>
</dbReference>
<keyword evidence="2 5" id="KW-0812">Transmembrane</keyword>
<evidence type="ECO:0000313" key="6">
    <source>
        <dbReference type="EMBL" id="MFC4347414.1"/>
    </source>
</evidence>
<evidence type="ECO:0000256" key="2">
    <source>
        <dbReference type="ARBA" id="ARBA00022692"/>
    </source>
</evidence>
<evidence type="ECO:0000256" key="4">
    <source>
        <dbReference type="ARBA" id="ARBA00023136"/>
    </source>
</evidence>
<organism evidence="6 7">
    <name type="scientific">Kordiimonas lipolytica</name>
    <dbReference type="NCBI Taxonomy" id="1662421"/>
    <lineage>
        <taxon>Bacteria</taxon>
        <taxon>Pseudomonadati</taxon>
        <taxon>Pseudomonadota</taxon>
        <taxon>Alphaproteobacteria</taxon>
        <taxon>Kordiimonadales</taxon>
        <taxon>Kordiimonadaceae</taxon>
        <taxon>Kordiimonas</taxon>
    </lineage>
</organism>
<dbReference type="Gene3D" id="1.20.120.550">
    <property type="entry name" value="Membrane associated eicosanoid/glutathione metabolism-like domain"/>
    <property type="match status" value="1"/>
</dbReference>
<keyword evidence="7" id="KW-1185">Reference proteome</keyword>